<sequence>GGAGRGGAGRGGAGWSGPALALCLQRCLAGLRASTLPAEHVSLTAPRLSVCVPGCPAPAATMMFPVLAQFKFLYKWYVLVILTLGYLLAELGHFLIGVTSKATSRELGYGDFACQFINATDYASTNLTSCDSLKTQEECAEESHCEWDRNGLGYDYQWLAGPTFIAVYTIVGVFFGIAADRFNRVRMLCIATLIYAVSVIGTGAAKAYWMLILMRMVLAAGEAACNPLSTGLLSDIFPEKDRGLVMSIFNWGIFGGYGLAFPVGRYVTPMNLFNVGWRACYYITGVVAVGVAVLTGVTLREPERVVIGEEKNKGSDEAARDRKLAVLDVEKNHPEKEVESAWKVLLEPRVVLLCLAASVRHCGGICFAYNCDLYYNQYFPGVDLGWSLFIVTCLVGSIGVMLGGVISDRFVLYMGVRGRLLVLALSQLIATPFAFGSVYFDPLWAMITLGIAYLFAEMWFGILFATLVEVVPLSVRSTTVGVFLFVMNNIGGNLPVLVEPVSKTLGYREALYIFYVGFQFISSIMFFGTMFLMPKKHKKEEIAMQAPPSNGVVSSVSANVESIRL</sequence>
<dbReference type="AlphaFoldDB" id="A0AAE1H165"/>
<feature type="transmembrane region" description="Helical" evidence="7">
    <location>
        <begin position="480"/>
        <end position="498"/>
    </location>
</feature>
<feature type="transmembrane region" description="Helical" evidence="7">
    <location>
        <begin position="510"/>
        <end position="532"/>
    </location>
</feature>
<feature type="transmembrane region" description="Helical" evidence="7">
    <location>
        <begin position="248"/>
        <end position="267"/>
    </location>
</feature>
<reference evidence="10" key="1">
    <citation type="submission" date="2021-07" db="EMBL/GenBank/DDBJ databases">
        <authorList>
            <person name="Catto M.A."/>
            <person name="Jacobson A."/>
            <person name="Kennedy G."/>
            <person name="Labadie P."/>
            <person name="Hunt B.G."/>
            <person name="Srinivasan R."/>
        </authorList>
    </citation>
    <scope>NUCLEOTIDE SEQUENCE</scope>
    <source>
        <strain evidence="10">PL_HMW_Pooled</strain>
        <tissue evidence="10">Head</tissue>
    </source>
</reference>
<evidence type="ECO:0000256" key="2">
    <source>
        <dbReference type="ARBA" id="ARBA00022448"/>
    </source>
</evidence>
<comment type="similarity">
    <text evidence="6">Belongs to the major facilitator superfamily. Spinster (TC 2.A.1.49) family.</text>
</comment>
<dbReference type="EMBL" id="JAHWGI010000306">
    <property type="protein sequence ID" value="KAK3912897.1"/>
    <property type="molecule type" value="Genomic_DNA"/>
</dbReference>
<comment type="caution">
    <text evidence="10">The sequence shown here is derived from an EMBL/GenBank/DDBJ whole genome shotgun (WGS) entry which is preliminary data.</text>
</comment>
<organism evidence="10 11">
    <name type="scientific">Frankliniella fusca</name>
    <dbReference type="NCBI Taxonomy" id="407009"/>
    <lineage>
        <taxon>Eukaryota</taxon>
        <taxon>Metazoa</taxon>
        <taxon>Ecdysozoa</taxon>
        <taxon>Arthropoda</taxon>
        <taxon>Hexapoda</taxon>
        <taxon>Insecta</taxon>
        <taxon>Pterygota</taxon>
        <taxon>Neoptera</taxon>
        <taxon>Paraneoptera</taxon>
        <taxon>Thysanoptera</taxon>
        <taxon>Terebrantia</taxon>
        <taxon>Thripoidea</taxon>
        <taxon>Thripidae</taxon>
        <taxon>Frankliniella</taxon>
    </lineage>
</organism>
<dbReference type="GO" id="GO:0016020">
    <property type="term" value="C:membrane"/>
    <property type="evidence" value="ECO:0007669"/>
    <property type="project" value="UniProtKB-SubCell"/>
</dbReference>
<dbReference type="SUPFAM" id="SSF103473">
    <property type="entry name" value="MFS general substrate transporter"/>
    <property type="match status" value="1"/>
</dbReference>
<keyword evidence="2" id="KW-0813">Transport</keyword>
<dbReference type="Proteomes" id="UP001219518">
    <property type="component" value="Unassembled WGS sequence"/>
</dbReference>
<gene>
    <name evidence="10" type="ORF">KUF71_022351</name>
</gene>
<dbReference type="PANTHER" id="PTHR23505:SF96">
    <property type="entry name" value="LP14756P"/>
    <property type="match status" value="1"/>
</dbReference>
<feature type="domain" description="Major facilitator superfamily (MFS) profile" evidence="9">
    <location>
        <begin position="78"/>
        <end position="537"/>
    </location>
</feature>
<reference evidence="10" key="2">
    <citation type="journal article" date="2023" name="BMC Genomics">
        <title>Pest status, molecular evolution, and epigenetic factors derived from the genome assembly of Frankliniella fusca, a thysanopteran phytovirus vector.</title>
        <authorList>
            <person name="Catto M.A."/>
            <person name="Labadie P.E."/>
            <person name="Jacobson A.L."/>
            <person name="Kennedy G.G."/>
            <person name="Srinivasan R."/>
            <person name="Hunt B.G."/>
        </authorList>
    </citation>
    <scope>NUCLEOTIDE SEQUENCE</scope>
    <source>
        <strain evidence="10">PL_HMW_Pooled</strain>
    </source>
</reference>
<evidence type="ECO:0000256" key="8">
    <source>
        <dbReference type="SAM" id="SignalP"/>
    </source>
</evidence>
<proteinExistence type="inferred from homology"/>
<feature type="transmembrane region" description="Helical" evidence="7">
    <location>
        <begin position="156"/>
        <end position="178"/>
    </location>
</feature>
<feature type="transmembrane region" description="Helical" evidence="7">
    <location>
        <begin position="446"/>
        <end position="468"/>
    </location>
</feature>
<feature type="transmembrane region" description="Helical" evidence="7">
    <location>
        <begin position="418"/>
        <end position="440"/>
    </location>
</feature>
<dbReference type="CDD" id="cd17328">
    <property type="entry name" value="MFS_spinster_like"/>
    <property type="match status" value="1"/>
</dbReference>
<keyword evidence="3 7" id="KW-0812">Transmembrane</keyword>
<evidence type="ECO:0000313" key="10">
    <source>
        <dbReference type="EMBL" id="KAK3912897.1"/>
    </source>
</evidence>
<feature type="transmembrane region" description="Helical" evidence="7">
    <location>
        <begin position="384"/>
        <end position="406"/>
    </location>
</feature>
<dbReference type="PANTHER" id="PTHR23505">
    <property type="entry name" value="SPINSTER"/>
    <property type="match status" value="1"/>
</dbReference>
<dbReference type="PROSITE" id="PS50850">
    <property type="entry name" value="MFS"/>
    <property type="match status" value="1"/>
</dbReference>
<dbReference type="InterPro" id="IPR011701">
    <property type="entry name" value="MFS"/>
</dbReference>
<evidence type="ECO:0000256" key="1">
    <source>
        <dbReference type="ARBA" id="ARBA00004141"/>
    </source>
</evidence>
<protein>
    <submittedName>
        <fullName evidence="10">Protein spinster-like protein 1</fullName>
    </submittedName>
</protein>
<feature type="transmembrane region" description="Helical" evidence="7">
    <location>
        <begin position="185"/>
        <end position="209"/>
    </location>
</feature>
<evidence type="ECO:0000256" key="6">
    <source>
        <dbReference type="ARBA" id="ARBA00024338"/>
    </source>
</evidence>
<evidence type="ECO:0000259" key="9">
    <source>
        <dbReference type="PROSITE" id="PS50850"/>
    </source>
</evidence>
<dbReference type="Gene3D" id="1.20.1250.20">
    <property type="entry name" value="MFS general substrate transporter like domains"/>
    <property type="match status" value="1"/>
</dbReference>
<keyword evidence="4 7" id="KW-1133">Transmembrane helix</keyword>
<evidence type="ECO:0000256" key="7">
    <source>
        <dbReference type="SAM" id="Phobius"/>
    </source>
</evidence>
<keyword evidence="5 7" id="KW-0472">Membrane</keyword>
<accession>A0AAE1H165</accession>
<dbReference type="InterPro" id="IPR044770">
    <property type="entry name" value="MFS_spinster-like"/>
</dbReference>
<feature type="chain" id="PRO_5042143396" evidence="8">
    <location>
        <begin position="34"/>
        <end position="565"/>
    </location>
</feature>
<feature type="transmembrane region" description="Helical" evidence="7">
    <location>
        <begin position="279"/>
        <end position="299"/>
    </location>
</feature>
<dbReference type="InterPro" id="IPR036259">
    <property type="entry name" value="MFS_trans_sf"/>
</dbReference>
<comment type="subcellular location">
    <subcellularLocation>
        <location evidence="1">Membrane</location>
        <topology evidence="1">Multi-pass membrane protein</topology>
    </subcellularLocation>
</comment>
<dbReference type="Pfam" id="PF07690">
    <property type="entry name" value="MFS_1"/>
    <property type="match status" value="1"/>
</dbReference>
<evidence type="ECO:0000313" key="11">
    <source>
        <dbReference type="Proteomes" id="UP001219518"/>
    </source>
</evidence>
<dbReference type="GO" id="GO:0022857">
    <property type="term" value="F:transmembrane transporter activity"/>
    <property type="evidence" value="ECO:0007669"/>
    <property type="project" value="InterPro"/>
</dbReference>
<feature type="signal peptide" evidence="8">
    <location>
        <begin position="1"/>
        <end position="33"/>
    </location>
</feature>
<dbReference type="InterPro" id="IPR020846">
    <property type="entry name" value="MFS_dom"/>
</dbReference>
<evidence type="ECO:0000256" key="3">
    <source>
        <dbReference type="ARBA" id="ARBA00022692"/>
    </source>
</evidence>
<keyword evidence="11" id="KW-1185">Reference proteome</keyword>
<name>A0AAE1H165_9NEOP</name>
<keyword evidence="8" id="KW-0732">Signal</keyword>
<evidence type="ECO:0000256" key="4">
    <source>
        <dbReference type="ARBA" id="ARBA00022989"/>
    </source>
</evidence>
<feature type="transmembrane region" description="Helical" evidence="7">
    <location>
        <begin position="72"/>
        <end position="89"/>
    </location>
</feature>
<evidence type="ECO:0000256" key="5">
    <source>
        <dbReference type="ARBA" id="ARBA00023136"/>
    </source>
</evidence>
<feature type="non-terminal residue" evidence="10">
    <location>
        <position position="1"/>
    </location>
</feature>